<reference evidence="2" key="1">
    <citation type="submission" date="2024-07" db="EMBL/GenBank/DDBJ databases">
        <authorList>
            <person name="Kim Y.J."/>
            <person name="Jeong J.Y."/>
        </authorList>
    </citation>
    <scope>NUCLEOTIDE SEQUENCE</scope>
    <source>
        <strain evidence="2">GIHE-MW2</strain>
    </source>
</reference>
<accession>A0AAU8JEL3</accession>
<dbReference type="EMBL" id="CP159837">
    <property type="protein sequence ID" value="XCM37184.1"/>
    <property type="molecule type" value="Genomic_DNA"/>
</dbReference>
<dbReference type="InterPro" id="IPR052905">
    <property type="entry name" value="LD-transpeptidase_YkuD-like"/>
</dbReference>
<dbReference type="Gene3D" id="1.10.101.10">
    <property type="entry name" value="PGBD-like superfamily/PGBD"/>
    <property type="match status" value="2"/>
</dbReference>
<feature type="domain" description="Peptidoglycan binding-like" evidence="1">
    <location>
        <begin position="180"/>
        <end position="235"/>
    </location>
</feature>
<proteinExistence type="predicted"/>
<dbReference type="RefSeq" id="WP_082348906.1">
    <property type="nucleotide sequence ID" value="NZ_CP159837.1"/>
</dbReference>
<dbReference type="PANTHER" id="PTHR41533:SF2">
    <property type="entry name" value="BLR7131 PROTEIN"/>
    <property type="match status" value="1"/>
</dbReference>
<feature type="domain" description="Peptidoglycan binding-like" evidence="1">
    <location>
        <begin position="101"/>
        <end position="157"/>
    </location>
</feature>
<dbReference type="SUPFAM" id="SSF47090">
    <property type="entry name" value="PGBD-like"/>
    <property type="match status" value="2"/>
</dbReference>
<dbReference type="Pfam" id="PF01471">
    <property type="entry name" value="PG_binding_1"/>
    <property type="match status" value="2"/>
</dbReference>
<dbReference type="InterPro" id="IPR036366">
    <property type="entry name" value="PGBDSf"/>
</dbReference>
<evidence type="ECO:0000313" key="2">
    <source>
        <dbReference type="EMBL" id="XCM37184.1"/>
    </source>
</evidence>
<dbReference type="PANTHER" id="PTHR41533">
    <property type="entry name" value="L,D-TRANSPEPTIDASE HI_1667-RELATED"/>
    <property type="match status" value="1"/>
</dbReference>
<sequence length="241" mass="27161">MSINFFIYDFGECEPRSLFKAMNLCLSVHRNKKELLVMENLAYIHIAEAYEQQDIPSYPNWRGKWPKFSRRSISSVMSVVFSASVFGTAVPALALIKLGDSGDQVVQVQRRLQELGYFKSKATGYYGYLTEDAVKHFQQNNGLTPDGVIGTKTQEALEQTYPETPQPTTQPVVRLGDDSPTVLRVQRQLSSLKLYDWRQMNGKFDDATQQAVINFQKANGLTPDGVVGLKTHTMLQQKTGL</sequence>
<gene>
    <name evidence="2" type="ORF">ABWT76_006003</name>
</gene>
<dbReference type="InterPro" id="IPR036365">
    <property type="entry name" value="PGBD-like_sf"/>
</dbReference>
<dbReference type="InterPro" id="IPR002477">
    <property type="entry name" value="Peptidoglycan-bd-like"/>
</dbReference>
<organism evidence="2">
    <name type="scientific">Planktothricoides raciborskii GIHE-MW2</name>
    <dbReference type="NCBI Taxonomy" id="2792601"/>
    <lineage>
        <taxon>Bacteria</taxon>
        <taxon>Bacillati</taxon>
        <taxon>Cyanobacteriota</taxon>
        <taxon>Cyanophyceae</taxon>
        <taxon>Oscillatoriophycideae</taxon>
        <taxon>Oscillatoriales</taxon>
        <taxon>Oscillatoriaceae</taxon>
        <taxon>Planktothricoides</taxon>
    </lineage>
</organism>
<dbReference type="AlphaFoldDB" id="A0AAU8JEL3"/>
<evidence type="ECO:0000259" key="1">
    <source>
        <dbReference type="Pfam" id="PF01471"/>
    </source>
</evidence>
<name>A0AAU8JEL3_9CYAN</name>
<protein>
    <submittedName>
        <fullName evidence="2">Peptidoglycan-binding protein</fullName>
    </submittedName>
</protein>